<dbReference type="eggNOG" id="COG0553">
    <property type="taxonomic scope" value="Bacteria"/>
</dbReference>
<comment type="caution">
    <text evidence="4">The sequence shown here is derived from an EMBL/GenBank/DDBJ whole genome shotgun (WGS) entry which is preliminary data.</text>
</comment>
<keyword evidence="5" id="KW-1185">Reference proteome</keyword>
<dbReference type="Gene3D" id="3.40.50.10810">
    <property type="entry name" value="Tandem AAA-ATPase domain"/>
    <property type="match status" value="1"/>
</dbReference>
<dbReference type="SUPFAM" id="SSF52540">
    <property type="entry name" value="P-loop containing nucleoside triphosphate hydrolases"/>
    <property type="match status" value="1"/>
</dbReference>
<reference evidence="4 5" key="1">
    <citation type="submission" date="2006-02" db="EMBL/GenBank/DDBJ databases">
        <authorList>
            <person name="Waterbury J."/>
            <person name="Ferriera S."/>
            <person name="Johnson J."/>
            <person name="Kravitz S."/>
            <person name="Halpern A."/>
            <person name="Remington K."/>
            <person name="Beeson K."/>
            <person name="Tran B."/>
            <person name="Rogers Y.-H."/>
            <person name="Friedman R."/>
            <person name="Venter J.C."/>
        </authorList>
    </citation>
    <scope>NUCLEOTIDE SEQUENCE [LARGE SCALE GENOMIC DNA]</scope>
    <source>
        <strain evidence="4 5">Nb-231</strain>
    </source>
</reference>
<name>A4BN58_9GAMM</name>
<protein>
    <recommendedName>
        <fullName evidence="3">SWIM-type domain-containing protein</fullName>
    </recommendedName>
</protein>
<dbReference type="InterPro" id="IPR007527">
    <property type="entry name" value="Znf_SWIM"/>
</dbReference>
<dbReference type="PROSITE" id="PS50966">
    <property type="entry name" value="ZF_SWIM"/>
    <property type="match status" value="1"/>
</dbReference>
<keyword evidence="1" id="KW-0863">Zinc-finger</keyword>
<dbReference type="InterPro" id="IPR027417">
    <property type="entry name" value="P-loop_NTPase"/>
</dbReference>
<sequence length="298" mass="33038">MRVRADAAQGAFFGDYIVGSREGHSYRVEFRSSEQPINSCDCVDYEVNGLGTCKHIEAVRQHLRGKRMSTQRSVTEVYLDRCDQYGEGPRIRVLWADQLRTDDRVSEVVRPFFGASDVLLGEPADALPALDRAAQEAGLGLERVRLSEHITPWIKRLQRQRRRASGRRHLLADVAAGKQNLDVLRYPLYAYQQEGMLHLAFKGRAILADEMGLGKTVQAIAACELLRRLRGGGARAGDQPRVPKNRVGRADRPVHHFAGPGDHRTAQRAAASIPPGPPSSISPTMSRFATTARTYSAC</sequence>
<keyword evidence="1" id="KW-0479">Metal-binding</keyword>
<dbReference type="OrthoDB" id="9814088at2"/>
<feature type="region of interest" description="Disordered" evidence="2">
    <location>
        <begin position="233"/>
        <end position="285"/>
    </location>
</feature>
<dbReference type="InterPro" id="IPR038718">
    <property type="entry name" value="SNF2-like_sf"/>
</dbReference>
<dbReference type="AlphaFoldDB" id="A4BN58"/>
<dbReference type="Proteomes" id="UP000003374">
    <property type="component" value="Unassembled WGS sequence"/>
</dbReference>
<dbReference type="HOGENOM" id="CLU_933285_0_0_6"/>
<evidence type="ECO:0000259" key="3">
    <source>
        <dbReference type="PROSITE" id="PS50966"/>
    </source>
</evidence>
<dbReference type="STRING" id="314278.NB231_09403"/>
<dbReference type="EMBL" id="AAOF01000002">
    <property type="protein sequence ID" value="EAR22657.1"/>
    <property type="molecule type" value="Genomic_DNA"/>
</dbReference>
<evidence type="ECO:0000313" key="5">
    <source>
        <dbReference type="Proteomes" id="UP000003374"/>
    </source>
</evidence>
<keyword evidence="1" id="KW-0862">Zinc</keyword>
<evidence type="ECO:0000313" key="4">
    <source>
        <dbReference type="EMBL" id="EAR22657.1"/>
    </source>
</evidence>
<dbReference type="RefSeq" id="WP_005001844.1">
    <property type="nucleotide sequence ID" value="NZ_CH672427.1"/>
</dbReference>
<feature type="domain" description="SWIM-type" evidence="3">
    <location>
        <begin position="26"/>
        <end position="64"/>
    </location>
</feature>
<gene>
    <name evidence="4" type="ORF">NB231_09403</name>
</gene>
<evidence type="ECO:0000256" key="2">
    <source>
        <dbReference type="SAM" id="MobiDB-lite"/>
    </source>
</evidence>
<proteinExistence type="predicted"/>
<dbReference type="GO" id="GO:0008270">
    <property type="term" value="F:zinc ion binding"/>
    <property type="evidence" value="ECO:0007669"/>
    <property type="project" value="UniProtKB-KW"/>
</dbReference>
<evidence type="ECO:0000256" key="1">
    <source>
        <dbReference type="PROSITE-ProRule" id="PRU00325"/>
    </source>
</evidence>
<accession>A4BN58</accession>
<organism evidence="4 5">
    <name type="scientific">Nitrococcus mobilis Nb-231</name>
    <dbReference type="NCBI Taxonomy" id="314278"/>
    <lineage>
        <taxon>Bacteria</taxon>
        <taxon>Pseudomonadati</taxon>
        <taxon>Pseudomonadota</taxon>
        <taxon>Gammaproteobacteria</taxon>
        <taxon>Chromatiales</taxon>
        <taxon>Ectothiorhodospiraceae</taxon>
        <taxon>Nitrococcus</taxon>
    </lineage>
</organism>